<keyword evidence="2" id="KW-1185">Reference proteome</keyword>
<reference evidence="1" key="2">
    <citation type="journal article" date="2020" name="Nat. Commun.">
        <title>Large-scale genome sequencing of mycorrhizal fungi provides insights into the early evolution of symbiotic traits.</title>
        <authorList>
            <person name="Miyauchi S."/>
            <person name="Kiss E."/>
            <person name="Kuo A."/>
            <person name="Drula E."/>
            <person name="Kohler A."/>
            <person name="Sanchez-Garcia M."/>
            <person name="Morin E."/>
            <person name="Andreopoulos B."/>
            <person name="Barry K.W."/>
            <person name="Bonito G."/>
            <person name="Buee M."/>
            <person name="Carver A."/>
            <person name="Chen C."/>
            <person name="Cichocki N."/>
            <person name="Clum A."/>
            <person name="Culley D."/>
            <person name="Crous P.W."/>
            <person name="Fauchery L."/>
            <person name="Girlanda M."/>
            <person name="Hayes R.D."/>
            <person name="Keri Z."/>
            <person name="LaButti K."/>
            <person name="Lipzen A."/>
            <person name="Lombard V."/>
            <person name="Magnuson J."/>
            <person name="Maillard F."/>
            <person name="Murat C."/>
            <person name="Nolan M."/>
            <person name="Ohm R.A."/>
            <person name="Pangilinan J."/>
            <person name="Pereira M.F."/>
            <person name="Perotto S."/>
            <person name="Peter M."/>
            <person name="Pfister S."/>
            <person name="Riley R."/>
            <person name="Sitrit Y."/>
            <person name="Stielow J.B."/>
            <person name="Szollosi G."/>
            <person name="Zifcakova L."/>
            <person name="Stursova M."/>
            <person name="Spatafora J.W."/>
            <person name="Tedersoo L."/>
            <person name="Vaario L.M."/>
            <person name="Yamada A."/>
            <person name="Yan M."/>
            <person name="Wang P."/>
            <person name="Xu J."/>
            <person name="Bruns T."/>
            <person name="Baldrian P."/>
            <person name="Vilgalys R."/>
            <person name="Dunand C."/>
            <person name="Henrissat B."/>
            <person name="Grigoriev I.V."/>
            <person name="Hibbett D."/>
            <person name="Nagy L.G."/>
            <person name="Martin F.M."/>
        </authorList>
    </citation>
    <scope>NUCLEOTIDE SEQUENCE</scope>
    <source>
        <strain evidence="1">Prilba</strain>
    </source>
</reference>
<proteinExistence type="predicted"/>
<evidence type="ECO:0000313" key="1">
    <source>
        <dbReference type="EMBL" id="KAF8476693.1"/>
    </source>
</evidence>
<sequence length="143" mass="16268">MSPHRASAPSRHSHWQHIDGLDGLDSAPQTHFTLVVFLVWLHLPSHEWIHFRVPSPSLSFIVGRSAWFVTNATLSGILRRWHDPSSHLCLCRLLSSWRQSQHIPVLGLLRSHSEGATKLGHEHFISGIAEVQSKKKNDLMYFA</sequence>
<protein>
    <submittedName>
        <fullName evidence="1">Uncharacterized protein</fullName>
    </submittedName>
</protein>
<reference evidence="1" key="1">
    <citation type="submission" date="2019-10" db="EMBL/GenBank/DDBJ databases">
        <authorList>
            <consortium name="DOE Joint Genome Institute"/>
            <person name="Kuo A."/>
            <person name="Miyauchi S."/>
            <person name="Kiss E."/>
            <person name="Drula E."/>
            <person name="Kohler A."/>
            <person name="Sanchez-Garcia M."/>
            <person name="Andreopoulos B."/>
            <person name="Barry K.W."/>
            <person name="Bonito G."/>
            <person name="Buee M."/>
            <person name="Carver A."/>
            <person name="Chen C."/>
            <person name="Cichocki N."/>
            <person name="Clum A."/>
            <person name="Culley D."/>
            <person name="Crous P.W."/>
            <person name="Fauchery L."/>
            <person name="Girlanda M."/>
            <person name="Hayes R."/>
            <person name="Keri Z."/>
            <person name="LaButti K."/>
            <person name="Lipzen A."/>
            <person name="Lombard V."/>
            <person name="Magnuson J."/>
            <person name="Maillard F."/>
            <person name="Morin E."/>
            <person name="Murat C."/>
            <person name="Nolan M."/>
            <person name="Ohm R."/>
            <person name="Pangilinan J."/>
            <person name="Pereira M."/>
            <person name="Perotto S."/>
            <person name="Peter M."/>
            <person name="Riley R."/>
            <person name="Sitrit Y."/>
            <person name="Stielow B."/>
            <person name="Szollosi G."/>
            <person name="Zifcakova L."/>
            <person name="Stursova M."/>
            <person name="Spatafora J.W."/>
            <person name="Tedersoo L."/>
            <person name="Vaario L.-M."/>
            <person name="Yamada A."/>
            <person name="Yan M."/>
            <person name="Wang P."/>
            <person name="Xu J."/>
            <person name="Bruns T."/>
            <person name="Baldrian P."/>
            <person name="Vilgalys R."/>
            <person name="Henrissat B."/>
            <person name="Grigoriev I.V."/>
            <person name="Hibbett D."/>
            <person name="Nagy L.G."/>
            <person name="Martin F.M."/>
        </authorList>
    </citation>
    <scope>NUCLEOTIDE SEQUENCE</scope>
    <source>
        <strain evidence="1">Prilba</strain>
    </source>
</reference>
<name>A0A9P5T639_9AGAM</name>
<dbReference type="EMBL" id="WHVB01000014">
    <property type="protein sequence ID" value="KAF8476693.1"/>
    <property type="molecule type" value="Genomic_DNA"/>
</dbReference>
<evidence type="ECO:0000313" key="2">
    <source>
        <dbReference type="Proteomes" id="UP000759537"/>
    </source>
</evidence>
<comment type="caution">
    <text evidence="1">The sequence shown here is derived from an EMBL/GenBank/DDBJ whole genome shotgun (WGS) entry which is preliminary data.</text>
</comment>
<organism evidence="1 2">
    <name type="scientific">Russula ochroleuca</name>
    <dbReference type="NCBI Taxonomy" id="152965"/>
    <lineage>
        <taxon>Eukaryota</taxon>
        <taxon>Fungi</taxon>
        <taxon>Dikarya</taxon>
        <taxon>Basidiomycota</taxon>
        <taxon>Agaricomycotina</taxon>
        <taxon>Agaricomycetes</taxon>
        <taxon>Russulales</taxon>
        <taxon>Russulaceae</taxon>
        <taxon>Russula</taxon>
    </lineage>
</organism>
<dbReference type="Proteomes" id="UP000759537">
    <property type="component" value="Unassembled WGS sequence"/>
</dbReference>
<accession>A0A9P5T639</accession>
<dbReference type="AlphaFoldDB" id="A0A9P5T639"/>
<gene>
    <name evidence="1" type="ORF">DFH94DRAFT_103126</name>
</gene>